<dbReference type="RefSeq" id="WP_228849411.1">
    <property type="nucleotide sequence ID" value="NZ_JADCKQ010000010.1"/>
</dbReference>
<organism evidence="1 2">
    <name type="scientific">Halocynthiibacter styelae</name>
    <dbReference type="NCBI Taxonomy" id="2761955"/>
    <lineage>
        <taxon>Bacteria</taxon>
        <taxon>Pseudomonadati</taxon>
        <taxon>Pseudomonadota</taxon>
        <taxon>Alphaproteobacteria</taxon>
        <taxon>Rhodobacterales</taxon>
        <taxon>Paracoccaceae</taxon>
        <taxon>Halocynthiibacter</taxon>
    </lineage>
</organism>
<evidence type="ECO:0000313" key="1">
    <source>
        <dbReference type="EMBL" id="MBI1494664.1"/>
    </source>
</evidence>
<proteinExistence type="predicted"/>
<dbReference type="Proteomes" id="UP000640583">
    <property type="component" value="Unassembled WGS sequence"/>
</dbReference>
<evidence type="ECO:0000313" key="2">
    <source>
        <dbReference type="Proteomes" id="UP000640583"/>
    </source>
</evidence>
<reference evidence="1" key="1">
    <citation type="submission" date="2020-10" db="EMBL/GenBank/DDBJ databases">
        <title>Paenihalocynthiibacter styelae gen. nov., sp. nov., isolated from stalked sea squirt Styela clava.</title>
        <authorList>
            <person name="Kim Y.-O."/>
            <person name="Yoon J.-H."/>
        </authorList>
    </citation>
    <scope>NUCLEOTIDE SEQUENCE</scope>
    <source>
        <strain evidence="1">MYP1-1</strain>
    </source>
</reference>
<gene>
    <name evidence="1" type="ORF">H1D41_13545</name>
</gene>
<sequence length="376" mass="43017">MTEVNLTRDHSDLSDGRLARRYFAKFQRITRHLTRVAAVMQQEREYSKAEMAVLTRYLSGLSYTFQALATKYLMTGRMQGMGAGEMTIDRNESGFPVLAELLRMANDASQAESHLRNMPSTEALKDDMVRQIVGDLSIPTKLQFALSQRLYYEELLKGELFWASNDPEALWQGNIGEDRREFLVHWATWDNQVNLPVIYLMTLEDSGRTALPKDSRRWPGVQHHLMAQAINGLKLVTIAKGFDEDFDDLHPKRLRRIHIGPMYSSAFTLQRGPIREVLEKARAPVGDDWALAWTVEDLESEKVLQEKSGWFSTVDREVFKLDPFSGKGVDTGATRTKRAIIMPERPFQVLDDMRPAGFANVEKFVVSGKGRVLRYR</sequence>
<name>A0A8J7LLJ1_9RHOB</name>
<dbReference type="AlphaFoldDB" id="A0A8J7LLJ1"/>
<protein>
    <submittedName>
        <fullName evidence="1">Uncharacterized protein</fullName>
    </submittedName>
</protein>
<accession>A0A8J7LLJ1</accession>
<comment type="caution">
    <text evidence="1">The sequence shown here is derived from an EMBL/GenBank/DDBJ whole genome shotgun (WGS) entry which is preliminary data.</text>
</comment>
<dbReference type="EMBL" id="JADCKQ010000010">
    <property type="protein sequence ID" value="MBI1494664.1"/>
    <property type="molecule type" value="Genomic_DNA"/>
</dbReference>
<keyword evidence="2" id="KW-1185">Reference proteome</keyword>